<dbReference type="Proteomes" id="UP000005384">
    <property type="component" value="Unassembled WGS sequence"/>
</dbReference>
<gene>
    <name evidence="2" type="ORF">HMPREF9473_00755</name>
</gene>
<reference evidence="2 3" key="1">
    <citation type="submission" date="2011-08" db="EMBL/GenBank/DDBJ databases">
        <title>The Genome Sequence of Clostridium hathewayi WAL-18680.</title>
        <authorList>
            <consortium name="The Broad Institute Genome Sequencing Platform"/>
            <person name="Earl A."/>
            <person name="Ward D."/>
            <person name="Feldgarden M."/>
            <person name="Gevers D."/>
            <person name="Finegold S.M."/>
            <person name="Summanen P.H."/>
            <person name="Molitoris D.R."/>
            <person name="Song M."/>
            <person name="Daigneault M."/>
            <person name="Allen-Vercoe E."/>
            <person name="Young S.K."/>
            <person name="Zeng Q."/>
            <person name="Gargeya S."/>
            <person name="Fitzgerald M."/>
            <person name="Haas B."/>
            <person name="Abouelleil A."/>
            <person name="Alvarado L."/>
            <person name="Arachchi H.M."/>
            <person name="Berlin A."/>
            <person name="Brown A."/>
            <person name="Chapman S.B."/>
            <person name="Chen Z."/>
            <person name="Dunbar C."/>
            <person name="Freedman E."/>
            <person name="Gearin G."/>
            <person name="Gellesch M."/>
            <person name="Goldberg J."/>
            <person name="Griggs A."/>
            <person name="Gujja S."/>
            <person name="Heiman D."/>
            <person name="Howarth C."/>
            <person name="Larson L."/>
            <person name="Lui A."/>
            <person name="MacDonald P.J.P."/>
            <person name="Montmayeur A."/>
            <person name="Murphy C."/>
            <person name="Neiman D."/>
            <person name="Pearson M."/>
            <person name="Priest M."/>
            <person name="Roberts A."/>
            <person name="Saif S."/>
            <person name="Shea T."/>
            <person name="Shenoy N."/>
            <person name="Sisk P."/>
            <person name="Stolte C."/>
            <person name="Sykes S."/>
            <person name="Wortman J."/>
            <person name="Nusbaum C."/>
            <person name="Birren B."/>
        </authorList>
    </citation>
    <scope>NUCLEOTIDE SEQUENCE [LARGE SCALE GENOMIC DNA]</scope>
    <source>
        <strain evidence="2 3">WAL-18680</strain>
    </source>
</reference>
<dbReference type="RefSeq" id="WP_006778741.1">
    <property type="nucleotide sequence ID" value="NZ_CP040506.1"/>
</dbReference>
<dbReference type="PATRIC" id="fig|742737.3.peg.751"/>
<feature type="transmembrane region" description="Helical" evidence="1">
    <location>
        <begin position="36"/>
        <end position="59"/>
    </location>
</feature>
<dbReference type="AlphaFoldDB" id="G5IBH7"/>
<keyword evidence="3" id="KW-1185">Reference proteome</keyword>
<dbReference type="HOGENOM" id="CLU_1198462_0_0_9"/>
<feature type="transmembrane region" description="Helical" evidence="1">
    <location>
        <begin position="12"/>
        <end position="30"/>
    </location>
</feature>
<accession>G5IBH7</accession>
<evidence type="ECO:0000313" key="3">
    <source>
        <dbReference type="Proteomes" id="UP000005384"/>
    </source>
</evidence>
<keyword evidence="1" id="KW-1133">Transmembrane helix</keyword>
<feature type="transmembrane region" description="Helical" evidence="1">
    <location>
        <begin position="100"/>
        <end position="120"/>
    </location>
</feature>
<dbReference type="OrthoDB" id="1822160at2"/>
<evidence type="ECO:0000256" key="1">
    <source>
        <dbReference type="SAM" id="Phobius"/>
    </source>
</evidence>
<protein>
    <submittedName>
        <fullName evidence="2">Uncharacterized protein</fullName>
    </submittedName>
</protein>
<comment type="caution">
    <text evidence="2">The sequence shown here is derived from an EMBL/GenBank/DDBJ whole genome shotgun (WGS) entry which is preliminary data.</text>
</comment>
<proteinExistence type="predicted"/>
<organism evidence="2 3">
    <name type="scientific">Hungatella hathewayi WAL-18680</name>
    <dbReference type="NCBI Taxonomy" id="742737"/>
    <lineage>
        <taxon>Bacteria</taxon>
        <taxon>Bacillati</taxon>
        <taxon>Bacillota</taxon>
        <taxon>Clostridia</taxon>
        <taxon>Lachnospirales</taxon>
        <taxon>Lachnospiraceae</taxon>
        <taxon>Hungatella</taxon>
    </lineage>
</organism>
<dbReference type="EMBL" id="ADLN01000006">
    <property type="protein sequence ID" value="EHI61140.1"/>
    <property type="molecule type" value="Genomic_DNA"/>
</dbReference>
<name>G5IBH7_9FIRM</name>
<sequence length="231" mass="26625">MDTKKKNGLMAGLVYLVIFVAYHLGVFLLFKNYNAVFWISYGFMIAAFALHIICVYFIFKNVSIETVFFGIPLMSLSVYFVCAELFCSLVFMMFRAMANVKLAILIQALLLCVFIIIAIISVMTRDTVQSVDTKIKENVNFIKGINVDIEMMIQRCQKPDTTGVLKKLSETIKYSDPMSNREVESHERMIMQYVMELRTVFDSGDMAKTKELCEKIELLFIERNKKLMISK</sequence>
<evidence type="ECO:0000313" key="2">
    <source>
        <dbReference type="EMBL" id="EHI61140.1"/>
    </source>
</evidence>
<keyword evidence="1" id="KW-0472">Membrane</keyword>
<feature type="transmembrane region" description="Helical" evidence="1">
    <location>
        <begin position="71"/>
        <end position="94"/>
    </location>
</feature>
<keyword evidence="1" id="KW-0812">Transmembrane</keyword>